<proteinExistence type="predicted"/>
<dbReference type="AlphaFoldDB" id="A0A4D7CSH4"/>
<dbReference type="EMBL" id="CP039712">
    <property type="protein sequence ID" value="QCI86023.1"/>
    <property type="molecule type" value="Genomic_DNA"/>
</dbReference>
<dbReference type="NCBIfam" id="NF040535">
    <property type="entry name" value="LiaF_C_term"/>
    <property type="match status" value="1"/>
</dbReference>
<dbReference type="RefSeq" id="WP_136952861.1">
    <property type="nucleotide sequence ID" value="NZ_CP039712.1"/>
</dbReference>
<dbReference type="Pfam" id="PF09922">
    <property type="entry name" value="LiaF-like_C"/>
    <property type="match status" value="1"/>
</dbReference>
<dbReference type="Proteomes" id="UP000298615">
    <property type="component" value="Chromosome"/>
</dbReference>
<evidence type="ECO:0000256" key="1">
    <source>
        <dbReference type="SAM" id="Phobius"/>
    </source>
</evidence>
<keyword evidence="1" id="KW-0812">Transmembrane</keyword>
<dbReference type="Pfam" id="PF24661">
    <property type="entry name" value="DUF7649"/>
    <property type="match status" value="1"/>
</dbReference>
<evidence type="ECO:0000259" key="3">
    <source>
        <dbReference type="Pfam" id="PF24661"/>
    </source>
</evidence>
<evidence type="ECO:0000259" key="2">
    <source>
        <dbReference type="Pfam" id="PF09922"/>
    </source>
</evidence>
<feature type="transmembrane region" description="Helical" evidence="1">
    <location>
        <begin position="7"/>
        <end position="23"/>
    </location>
</feature>
<feature type="domain" description="DUF7649" evidence="3">
    <location>
        <begin position="2"/>
        <end position="88"/>
    </location>
</feature>
<keyword evidence="1" id="KW-1133">Transmembrane helix</keyword>
<keyword evidence="1" id="KW-0472">Membrane</keyword>
<dbReference type="InterPro" id="IPR047793">
    <property type="entry name" value="LiaF_C"/>
</dbReference>
<protein>
    <submittedName>
        <fullName evidence="4">Uncharacterized protein</fullName>
    </submittedName>
</protein>
<gene>
    <name evidence="4" type="ORF">FA707_03190</name>
</gene>
<feature type="transmembrane region" description="Helical" evidence="1">
    <location>
        <begin position="52"/>
        <end position="69"/>
    </location>
</feature>
<evidence type="ECO:0000313" key="4">
    <source>
        <dbReference type="EMBL" id="QCI86023.1"/>
    </source>
</evidence>
<dbReference type="GO" id="GO:0016020">
    <property type="term" value="C:membrane"/>
    <property type="evidence" value="ECO:0007669"/>
    <property type="project" value="InterPro"/>
</dbReference>
<accession>A0A4D7CSH4</accession>
<dbReference type="KEGG" id="vao:FA707_03190"/>
<dbReference type="PIRSF" id="PIRSF031509">
    <property type="entry name" value="Cell_wall_LiaF/YvqF"/>
    <property type="match status" value="1"/>
</dbReference>
<reference evidence="4 5" key="1">
    <citation type="submission" date="2019-04" db="EMBL/GenBank/DDBJ databases">
        <title>Vagococcus sp. nov., isolated from faeces of yaks (Bos grunniens).</title>
        <authorList>
            <person name="Ge Y."/>
        </authorList>
    </citation>
    <scope>NUCLEOTIDE SEQUENCE [LARGE SCALE GENOMIC DNA]</scope>
    <source>
        <strain evidence="4 5">MN-17</strain>
    </source>
</reference>
<dbReference type="InterPro" id="IPR056066">
    <property type="entry name" value="DUF7649"/>
</dbReference>
<feature type="transmembrane region" description="Helical" evidence="1">
    <location>
        <begin position="29"/>
        <end position="45"/>
    </location>
</feature>
<sequence length="247" mass="28173">MKNSWRIFIIIELLMLLFVLYKVVNETQALIFLIFGVINIVFALKRQRRSSFNLFQLIMGAVVVMMSLLTSGPVIWFMLVFAILFFGLVGVETSGLSVLEHLDLVPWKDKQMINVESVEPELKNGKRFKRQLFGNQRIGSTVYEWDDINLSVFSGDTIIDLGNTILPKEDNVIIIRKGFGRTRIIVPMGVGVMVEHATVSGKLVFDEQSYAMKNEAIKIFSHDYDENVRRVKIVTNTLLGDVEVVRI</sequence>
<feature type="domain" description="Cell wall-active antibiotics response LiaF-like C-terminal" evidence="2">
    <location>
        <begin position="133"/>
        <end position="244"/>
    </location>
</feature>
<dbReference type="InterPro" id="IPR016975">
    <property type="entry name" value="Cell_wall_LiaF"/>
</dbReference>
<keyword evidence="5" id="KW-1185">Reference proteome</keyword>
<dbReference type="InterPro" id="IPR024425">
    <property type="entry name" value="LiaF-like_C"/>
</dbReference>
<name>A0A4D7CSH4_9ENTE</name>
<organism evidence="4 5">
    <name type="scientific">Vagococcus zengguangii</name>
    <dbReference type="NCBI Taxonomy" id="2571750"/>
    <lineage>
        <taxon>Bacteria</taxon>
        <taxon>Bacillati</taxon>
        <taxon>Bacillota</taxon>
        <taxon>Bacilli</taxon>
        <taxon>Lactobacillales</taxon>
        <taxon>Enterococcaceae</taxon>
        <taxon>Vagococcus</taxon>
    </lineage>
</organism>
<evidence type="ECO:0000313" key="5">
    <source>
        <dbReference type="Proteomes" id="UP000298615"/>
    </source>
</evidence>